<dbReference type="Proteomes" id="UP001392437">
    <property type="component" value="Unassembled WGS sequence"/>
</dbReference>
<evidence type="ECO:0000256" key="6">
    <source>
        <dbReference type="ARBA" id="ARBA00023002"/>
    </source>
</evidence>
<keyword evidence="6" id="KW-0560">Oxidoreductase</keyword>
<evidence type="ECO:0000256" key="2">
    <source>
        <dbReference type="ARBA" id="ARBA00005179"/>
    </source>
</evidence>
<dbReference type="InterPro" id="IPR003953">
    <property type="entry name" value="FAD-dep_OxRdtase_2_FAD-bd"/>
</dbReference>
<evidence type="ECO:0000256" key="1">
    <source>
        <dbReference type="ARBA" id="ARBA00001974"/>
    </source>
</evidence>
<name>A0AAW0QD09_9PEZI</name>
<dbReference type="GO" id="GO:0004497">
    <property type="term" value="F:monooxygenase activity"/>
    <property type="evidence" value="ECO:0007669"/>
    <property type="project" value="UniProtKB-KW"/>
</dbReference>
<dbReference type="FunFam" id="3.50.50.60:FF:000270">
    <property type="entry name" value="FAD/NAD(P)-binding domain-containing protein"/>
    <property type="match status" value="1"/>
</dbReference>
<dbReference type="Gene3D" id="3.50.50.60">
    <property type="entry name" value="FAD/NAD(P)-binding domain"/>
    <property type="match status" value="1"/>
</dbReference>
<evidence type="ECO:0000256" key="5">
    <source>
        <dbReference type="ARBA" id="ARBA00022827"/>
    </source>
</evidence>
<comment type="cofactor">
    <cofactor evidence="1">
        <name>FAD</name>
        <dbReference type="ChEBI" id="CHEBI:57692"/>
    </cofactor>
</comment>
<comment type="caution">
    <text evidence="10">The sequence shown here is derived from an EMBL/GenBank/DDBJ whole genome shotgun (WGS) entry which is preliminary data.</text>
</comment>
<dbReference type="InterPro" id="IPR036188">
    <property type="entry name" value="FAD/NAD-bd_sf"/>
</dbReference>
<evidence type="ECO:0000256" key="7">
    <source>
        <dbReference type="ARBA" id="ARBA00023033"/>
    </source>
</evidence>
<dbReference type="AlphaFoldDB" id="A0AAW0QD09"/>
<evidence type="ECO:0000256" key="4">
    <source>
        <dbReference type="ARBA" id="ARBA00022630"/>
    </source>
</evidence>
<feature type="domain" description="FAD-dependent oxidoreductase 2 FAD-binding" evidence="8">
    <location>
        <begin position="23"/>
        <end position="107"/>
    </location>
</feature>
<dbReference type="GO" id="GO:0071949">
    <property type="term" value="F:FAD binding"/>
    <property type="evidence" value="ECO:0007669"/>
    <property type="project" value="InterPro"/>
</dbReference>
<dbReference type="InterPro" id="IPR002938">
    <property type="entry name" value="FAD-bd"/>
</dbReference>
<gene>
    <name evidence="10" type="ORF">PG999_011424</name>
</gene>
<protein>
    <submittedName>
        <fullName evidence="10">FAD/NAD(P)-binding domain-containing protein</fullName>
    </submittedName>
</protein>
<evidence type="ECO:0000313" key="10">
    <source>
        <dbReference type="EMBL" id="KAK8101050.1"/>
    </source>
</evidence>
<dbReference type="SUPFAM" id="SSF54373">
    <property type="entry name" value="FAD-linked reductases, C-terminal domain"/>
    <property type="match status" value="1"/>
</dbReference>
<organism evidence="10 11">
    <name type="scientific">Apiospora kogelbergensis</name>
    <dbReference type="NCBI Taxonomy" id="1337665"/>
    <lineage>
        <taxon>Eukaryota</taxon>
        <taxon>Fungi</taxon>
        <taxon>Dikarya</taxon>
        <taxon>Ascomycota</taxon>
        <taxon>Pezizomycotina</taxon>
        <taxon>Sordariomycetes</taxon>
        <taxon>Xylariomycetidae</taxon>
        <taxon>Amphisphaeriales</taxon>
        <taxon>Apiosporaceae</taxon>
        <taxon>Apiospora</taxon>
    </lineage>
</organism>
<keyword evidence="5" id="KW-0274">FAD</keyword>
<dbReference type="PANTHER" id="PTHR13789:SF315">
    <property type="entry name" value="FAD-DEPENDENT MONOOXYGENASE MDPD"/>
    <property type="match status" value="1"/>
</dbReference>
<dbReference type="PRINTS" id="PR00420">
    <property type="entry name" value="RNGMNOXGNASE"/>
</dbReference>
<dbReference type="PANTHER" id="PTHR13789">
    <property type="entry name" value="MONOOXYGENASE"/>
    <property type="match status" value="1"/>
</dbReference>
<comment type="similarity">
    <text evidence="3">Belongs to the paxM FAD-dependent monooxygenase family.</text>
</comment>
<dbReference type="EMBL" id="JAQQWP010000009">
    <property type="protein sequence ID" value="KAK8101050.1"/>
    <property type="molecule type" value="Genomic_DNA"/>
</dbReference>
<reference evidence="10 11" key="1">
    <citation type="submission" date="2023-01" db="EMBL/GenBank/DDBJ databases">
        <title>Analysis of 21 Apiospora genomes using comparative genomics revels a genus with tremendous synthesis potential of carbohydrate active enzymes and secondary metabolites.</title>
        <authorList>
            <person name="Sorensen T."/>
        </authorList>
    </citation>
    <scope>NUCLEOTIDE SEQUENCE [LARGE SCALE GENOMIC DNA]</scope>
    <source>
        <strain evidence="10 11">CBS 117206</strain>
    </source>
</reference>
<accession>A0AAW0QD09</accession>
<comment type="pathway">
    <text evidence="2">Secondary metabolite biosynthesis.</text>
</comment>
<dbReference type="Pfam" id="PF01494">
    <property type="entry name" value="FAD_binding_3"/>
    <property type="match status" value="1"/>
</dbReference>
<evidence type="ECO:0000259" key="9">
    <source>
        <dbReference type="Pfam" id="PF01494"/>
    </source>
</evidence>
<evidence type="ECO:0000256" key="3">
    <source>
        <dbReference type="ARBA" id="ARBA00007992"/>
    </source>
</evidence>
<dbReference type="Pfam" id="PF00890">
    <property type="entry name" value="FAD_binding_2"/>
    <property type="match status" value="1"/>
</dbReference>
<dbReference type="SUPFAM" id="SSF51905">
    <property type="entry name" value="FAD/NAD(P)-binding domain"/>
    <property type="match status" value="1"/>
</dbReference>
<evidence type="ECO:0000313" key="11">
    <source>
        <dbReference type="Proteomes" id="UP001392437"/>
    </source>
</evidence>
<proteinExistence type="inferred from homology"/>
<sequence>MNSGHSASTSKPVGSYPDSGINVLIVGTGLAGLTAAIECYRKGHRVQVLERHTEISTMGDMYFMGLSGTKFFKHWPDMAKEYDEISLHNCWMETFKHDGTRMIPVLKVAERLKEAGLDPNTPPGAFQMRPLVYKMFVNQVSRLGIKIEFGKRVVRYFEDATRNKAGVETDNGERFEADVVIAADGVGSKSQEVVGGQVRAASSGRAMWRAVFPVEVLDKNPGVKDFFKLKDGKDPIVRTFLGPGSYGLTLTRHDVIVWIVNHDATGDERESWNHTVEAEDVLEKIDDSVHCAEGWAPIFKDLVRITPPRTIVNFELFWRNPQPSWSSPTARIIQIGDSAHSYMPSSGNGATQAIEDAVSLASCLQLAGSRDKVPEAVRAHINFRFLRTACAQQLGFSNAERLQDTDWAKAKLDPRKAQPKHPRWVWDHDPEAYTYENYAKCVEGMRRGIPMDENEEIAPNYPPGYRYVPWNIDDIMRDLDQGKSVDLGAGNWD</sequence>
<feature type="domain" description="FAD-binding" evidence="9">
    <location>
        <begin position="131"/>
        <end position="209"/>
    </location>
</feature>
<keyword evidence="11" id="KW-1185">Reference proteome</keyword>
<keyword evidence="7" id="KW-0503">Monooxygenase</keyword>
<evidence type="ECO:0000259" key="8">
    <source>
        <dbReference type="Pfam" id="PF00890"/>
    </source>
</evidence>
<keyword evidence="4" id="KW-0285">Flavoprotein</keyword>
<dbReference type="InterPro" id="IPR050493">
    <property type="entry name" value="FAD-dep_Monooxygenase_BioMet"/>
</dbReference>